<dbReference type="SUPFAM" id="SSF52518">
    <property type="entry name" value="Thiamin diphosphate-binding fold (THDP-binding)"/>
    <property type="match status" value="2"/>
</dbReference>
<dbReference type="FunCoup" id="A0A1Y1Y144">
    <property type="interactions" value="336"/>
</dbReference>
<evidence type="ECO:0000256" key="9">
    <source>
        <dbReference type="ARBA" id="ARBA00044518"/>
    </source>
</evidence>
<dbReference type="FunFam" id="3.40.50.1220:FF:000006">
    <property type="entry name" value="2-hydroxyacyl-CoA lyase 1"/>
    <property type="match status" value="1"/>
</dbReference>
<keyword evidence="6" id="KW-0456">Lyase</keyword>
<comment type="similarity">
    <text evidence="2 10">Belongs to the TPP enzyme family.</text>
</comment>
<dbReference type="EMBL" id="MCFE01000321">
    <property type="protein sequence ID" value="ORX91436.1"/>
    <property type="molecule type" value="Genomic_DNA"/>
</dbReference>
<keyword evidence="5 10" id="KW-0786">Thiamine pyrophosphate</keyword>
<protein>
    <recommendedName>
        <fullName evidence="9">2-hydroxyacyl-CoA lyase</fullName>
        <ecNumber evidence="9">4.1.2.63</ecNumber>
    </recommendedName>
</protein>
<organism evidence="14 15">
    <name type="scientific">Basidiobolus meristosporus CBS 931.73</name>
    <dbReference type="NCBI Taxonomy" id="1314790"/>
    <lineage>
        <taxon>Eukaryota</taxon>
        <taxon>Fungi</taxon>
        <taxon>Fungi incertae sedis</taxon>
        <taxon>Zoopagomycota</taxon>
        <taxon>Entomophthoromycotina</taxon>
        <taxon>Basidiobolomycetes</taxon>
        <taxon>Basidiobolales</taxon>
        <taxon>Basidiobolaceae</taxon>
        <taxon>Basidiobolus</taxon>
    </lineage>
</organism>
<gene>
    <name evidence="14" type="ORF">K493DRAFT_325589</name>
</gene>
<keyword evidence="4" id="KW-0460">Magnesium</keyword>
<dbReference type="Gene3D" id="3.40.50.1220">
    <property type="entry name" value="TPP-binding domain"/>
    <property type="match status" value="1"/>
</dbReference>
<dbReference type="AlphaFoldDB" id="A0A1Y1Y144"/>
<dbReference type="Pfam" id="PF00205">
    <property type="entry name" value="TPP_enzyme_M"/>
    <property type="match status" value="1"/>
</dbReference>
<feature type="domain" description="Thiamine pyrophosphate enzyme central" evidence="11">
    <location>
        <begin position="186"/>
        <end position="313"/>
    </location>
</feature>
<accession>A0A1Y1Y144</accession>
<evidence type="ECO:0000256" key="7">
    <source>
        <dbReference type="ARBA" id="ARBA00044451"/>
    </source>
</evidence>
<evidence type="ECO:0000256" key="2">
    <source>
        <dbReference type="ARBA" id="ARBA00007812"/>
    </source>
</evidence>
<evidence type="ECO:0000256" key="5">
    <source>
        <dbReference type="ARBA" id="ARBA00023052"/>
    </source>
</evidence>
<dbReference type="SUPFAM" id="SSF52467">
    <property type="entry name" value="DHS-like NAD/FAD-binding domain"/>
    <property type="match status" value="1"/>
</dbReference>
<dbReference type="GO" id="GO:0000287">
    <property type="term" value="F:magnesium ion binding"/>
    <property type="evidence" value="ECO:0007669"/>
    <property type="project" value="InterPro"/>
</dbReference>
<dbReference type="InterPro" id="IPR029035">
    <property type="entry name" value="DHS-like_NAD/FAD-binding_dom"/>
</dbReference>
<dbReference type="InParanoid" id="A0A1Y1Y144"/>
<evidence type="ECO:0000256" key="8">
    <source>
        <dbReference type="ARBA" id="ARBA00044454"/>
    </source>
</evidence>
<feature type="domain" description="Thiamine pyrophosphate enzyme TPP-binding" evidence="12">
    <location>
        <begin position="377"/>
        <end position="527"/>
    </location>
</feature>
<comment type="catalytic activity">
    <reaction evidence="7">
        <text>a 2-hydroxy-3-methyl fatty acyl-CoA = a 2-methyl-branched fatty aldehyde + formyl-CoA</text>
        <dbReference type="Rhea" id="RHEA:25375"/>
        <dbReference type="ChEBI" id="CHEBI:49188"/>
        <dbReference type="ChEBI" id="CHEBI:57376"/>
        <dbReference type="ChEBI" id="CHEBI:58783"/>
        <dbReference type="EC" id="4.1.2.63"/>
    </reaction>
    <physiologicalReaction direction="left-to-right" evidence="7">
        <dbReference type="Rhea" id="RHEA:25376"/>
    </physiologicalReaction>
</comment>
<dbReference type="Pfam" id="PF02776">
    <property type="entry name" value="TPP_enzyme_N"/>
    <property type="match status" value="1"/>
</dbReference>
<dbReference type="PANTHER" id="PTHR43710">
    <property type="entry name" value="2-HYDROXYACYL-COA LYASE"/>
    <property type="match status" value="1"/>
</dbReference>
<dbReference type="Proteomes" id="UP000193498">
    <property type="component" value="Unassembled WGS sequence"/>
</dbReference>
<dbReference type="InterPro" id="IPR011766">
    <property type="entry name" value="TPP_enzyme_TPP-bd"/>
</dbReference>
<proteinExistence type="inferred from homology"/>
<dbReference type="STRING" id="1314790.A0A1Y1Y144"/>
<dbReference type="InterPro" id="IPR012001">
    <property type="entry name" value="Thiamin_PyroP_enz_TPP-bd_dom"/>
</dbReference>
<keyword evidence="15" id="KW-1185">Reference proteome</keyword>
<feature type="domain" description="Thiamine pyrophosphate enzyme N-terminal TPP-binding" evidence="13">
    <location>
        <begin position="10"/>
        <end position="112"/>
    </location>
</feature>
<comment type="caution">
    <text evidence="14">The sequence shown here is derived from an EMBL/GenBank/DDBJ whole genome shotgun (WGS) entry which is preliminary data.</text>
</comment>
<sequence>MSIIQEKTVGAKLLAECLKEQGVTVVFGIVGIPVVEFIGFRNEQSASYAAGAWGFLTGRPGVCLTVSGPGVIHGLAGLGNAQVNCWPMVLISGSSDTTQEDMGGFQELRQVEACRQYTKYAARPGSIEQIPFVVEKAFRTATYGRPGPCYIDLPGDYIQGATSRKVSIHRQVPEAPKYQADPRDVEVAVQVLRTAKNPLIIVGKGAAYARSEKEINHLIDSTGLPFLPTPMGKGVVSDTHPLCVAAARSKALAKADAIVLLGARLNWILHFGMSPRIHKDCKIIQVDICPEEIRNNRETLPLVGDISLVVSQLAEGLKGYQYSQQSPYLKELKAKIHANTESNEKRYKDDSIPMSYHRVFSEIKQRLPEDVVIVSEGANTMDIARTVFDMYSPRLRLDAGTFATMGVGMGFSVAAQMFHTNRKVVAIVGDSAFGFSAMELETAARAKLPLVIIVVNNNGIYHGLDHGEFNKTPIESLPPTALLPETRYDMIADAVGGKGYFVRTPEELGSAVQQALNETEKLSVVNVMIKPGGKKKLEFGWMSNPEPKL</sequence>
<dbReference type="Gene3D" id="3.40.50.970">
    <property type="match status" value="2"/>
</dbReference>
<dbReference type="CDD" id="cd02004">
    <property type="entry name" value="TPP_BZL_OCoD_HPCL"/>
    <property type="match status" value="1"/>
</dbReference>
<reference evidence="14 15" key="1">
    <citation type="submission" date="2016-07" db="EMBL/GenBank/DDBJ databases">
        <title>Pervasive Adenine N6-methylation of Active Genes in Fungi.</title>
        <authorList>
            <consortium name="DOE Joint Genome Institute"/>
            <person name="Mondo S.J."/>
            <person name="Dannebaum R.O."/>
            <person name="Kuo R.C."/>
            <person name="Labutti K."/>
            <person name="Haridas S."/>
            <person name="Kuo A."/>
            <person name="Salamov A."/>
            <person name="Ahrendt S.R."/>
            <person name="Lipzen A."/>
            <person name="Sullivan W."/>
            <person name="Andreopoulos W.B."/>
            <person name="Clum A."/>
            <person name="Lindquist E."/>
            <person name="Daum C."/>
            <person name="Ramamoorthy G.K."/>
            <person name="Gryganskyi A."/>
            <person name="Culley D."/>
            <person name="Magnuson J.K."/>
            <person name="James T.Y."/>
            <person name="O'Malley M.A."/>
            <person name="Stajich J.E."/>
            <person name="Spatafora J.W."/>
            <person name="Visel A."/>
            <person name="Grigoriev I.V."/>
        </authorList>
    </citation>
    <scope>NUCLEOTIDE SEQUENCE [LARGE SCALE GENOMIC DNA]</scope>
    <source>
        <strain evidence="14 15">CBS 931.73</strain>
    </source>
</reference>
<evidence type="ECO:0000256" key="4">
    <source>
        <dbReference type="ARBA" id="ARBA00022842"/>
    </source>
</evidence>
<evidence type="ECO:0000256" key="6">
    <source>
        <dbReference type="ARBA" id="ARBA00023239"/>
    </source>
</evidence>
<evidence type="ECO:0000313" key="15">
    <source>
        <dbReference type="Proteomes" id="UP000193498"/>
    </source>
</evidence>
<dbReference type="InterPro" id="IPR029061">
    <property type="entry name" value="THDP-binding"/>
</dbReference>
<dbReference type="PANTHER" id="PTHR43710:SF2">
    <property type="entry name" value="2-HYDROXYACYL-COA LYASE 1"/>
    <property type="match status" value="1"/>
</dbReference>
<evidence type="ECO:0000259" key="13">
    <source>
        <dbReference type="Pfam" id="PF02776"/>
    </source>
</evidence>
<dbReference type="GO" id="GO:0001561">
    <property type="term" value="P:fatty acid alpha-oxidation"/>
    <property type="evidence" value="ECO:0007669"/>
    <property type="project" value="TreeGrafter"/>
</dbReference>
<name>A0A1Y1Y144_9FUNG</name>
<evidence type="ECO:0000256" key="10">
    <source>
        <dbReference type="RuleBase" id="RU362132"/>
    </source>
</evidence>
<dbReference type="GO" id="GO:0030976">
    <property type="term" value="F:thiamine pyrophosphate binding"/>
    <property type="evidence" value="ECO:0007669"/>
    <property type="project" value="InterPro"/>
</dbReference>
<keyword evidence="3" id="KW-0479">Metal-binding</keyword>
<evidence type="ECO:0000313" key="14">
    <source>
        <dbReference type="EMBL" id="ORX91436.1"/>
    </source>
</evidence>
<dbReference type="Pfam" id="PF02775">
    <property type="entry name" value="TPP_enzyme_C"/>
    <property type="match status" value="1"/>
</dbReference>
<comment type="catalytic activity">
    <reaction evidence="8">
        <text>an (R)-2-hydroxy-long-chain-fatty acyl-CoA = a long-chain fatty aldehyde + formyl-CoA</text>
        <dbReference type="Rhea" id="RHEA:67444"/>
        <dbReference type="ChEBI" id="CHEBI:17176"/>
        <dbReference type="ChEBI" id="CHEBI:57376"/>
        <dbReference type="ChEBI" id="CHEBI:170012"/>
        <dbReference type="EC" id="4.1.2.63"/>
    </reaction>
    <physiologicalReaction direction="left-to-right" evidence="8">
        <dbReference type="Rhea" id="RHEA:67445"/>
    </physiologicalReaction>
</comment>
<evidence type="ECO:0000259" key="12">
    <source>
        <dbReference type="Pfam" id="PF02775"/>
    </source>
</evidence>
<dbReference type="CDD" id="cd07035">
    <property type="entry name" value="TPP_PYR_POX_like"/>
    <property type="match status" value="1"/>
</dbReference>
<dbReference type="GO" id="GO:0106359">
    <property type="term" value="F:2-hydroxyacyl-CoA lyase activity"/>
    <property type="evidence" value="ECO:0007669"/>
    <property type="project" value="UniProtKB-EC"/>
</dbReference>
<comment type="cofactor">
    <cofactor evidence="1">
        <name>thiamine diphosphate</name>
        <dbReference type="ChEBI" id="CHEBI:58937"/>
    </cofactor>
</comment>
<evidence type="ECO:0000259" key="11">
    <source>
        <dbReference type="Pfam" id="PF00205"/>
    </source>
</evidence>
<dbReference type="GO" id="GO:0005777">
    <property type="term" value="C:peroxisome"/>
    <property type="evidence" value="ECO:0007669"/>
    <property type="project" value="TreeGrafter"/>
</dbReference>
<dbReference type="EC" id="4.1.2.63" evidence="9"/>
<dbReference type="OrthoDB" id="10006023at2759"/>
<dbReference type="InterPro" id="IPR045025">
    <property type="entry name" value="HACL1-like"/>
</dbReference>
<dbReference type="InterPro" id="IPR012000">
    <property type="entry name" value="Thiamin_PyroP_enz_cen_dom"/>
</dbReference>
<evidence type="ECO:0000256" key="3">
    <source>
        <dbReference type="ARBA" id="ARBA00022723"/>
    </source>
</evidence>
<evidence type="ECO:0000256" key="1">
    <source>
        <dbReference type="ARBA" id="ARBA00001964"/>
    </source>
</evidence>